<comment type="caution">
    <text evidence="1">The sequence shown here is derived from an EMBL/GenBank/DDBJ whole genome shotgun (WGS) entry which is preliminary data.</text>
</comment>
<evidence type="ECO:0000313" key="1">
    <source>
        <dbReference type="EMBL" id="MEQ2244987.1"/>
    </source>
</evidence>
<organism evidence="1 2">
    <name type="scientific">Ilyodon furcidens</name>
    <name type="common">goldbreast splitfin</name>
    <dbReference type="NCBI Taxonomy" id="33524"/>
    <lineage>
        <taxon>Eukaryota</taxon>
        <taxon>Metazoa</taxon>
        <taxon>Chordata</taxon>
        <taxon>Craniata</taxon>
        <taxon>Vertebrata</taxon>
        <taxon>Euteleostomi</taxon>
        <taxon>Actinopterygii</taxon>
        <taxon>Neopterygii</taxon>
        <taxon>Teleostei</taxon>
        <taxon>Neoteleostei</taxon>
        <taxon>Acanthomorphata</taxon>
        <taxon>Ovalentaria</taxon>
        <taxon>Atherinomorphae</taxon>
        <taxon>Cyprinodontiformes</taxon>
        <taxon>Goodeidae</taxon>
        <taxon>Ilyodon</taxon>
    </lineage>
</organism>
<protein>
    <submittedName>
        <fullName evidence="1">Uncharacterized protein</fullName>
    </submittedName>
</protein>
<name>A0ABV0UME1_9TELE</name>
<sequence>MSSTFPFQTNSCAAGSSTGHRMKFYLNRKPLIPVQWVVRNETDTRPGLWRKVDIRITSWSVVPGPVTGHSWACYHQDLISEEDDRWMECGVSEHGAMSSSKQSADRQQQLCVCLCFH</sequence>
<proteinExistence type="predicted"/>
<dbReference type="Proteomes" id="UP001482620">
    <property type="component" value="Unassembled WGS sequence"/>
</dbReference>
<keyword evidence="2" id="KW-1185">Reference proteome</keyword>
<dbReference type="EMBL" id="JAHRIQ010072067">
    <property type="protein sequence ID" value="MEQ2244987.1"/>
    <property type="molecule type" value="Genomic_DNA"/>
</dbReference>
<reference evidence="1 2" key="1">
    <citation type="submission" date="2021-06" db="EMBL/GenBank/DDBJ databases">
        <authorList>
            <person name="Palmer J.M."/>
        </authorList>
    </citation>
    <scope>NUCLEOTIDE SEQUENCE [LARGE SCALE GENOMIC DNA]</scope>
    <source>
        <strain evidence="2">if_2019</strain>
        <tissue evidence="1">Muscle</tissue>
    </source>
</reference>
<accession>A0ABV0UME1</accession>
<gene>
    <name evidence="1" type="ORF">ILYODFUR_022845</name>
</gene>
<evidence type="ECO:0000313" key="2">
    <source>
        <dbReference type="Proteomes" id="UP001482620"/>
    </source>
</evidence>